<gene>
    <name evidence="1" type="ORF">Nepgr_007821</name>
</gene>
<comment type="caution">
    <text evidence="1">The sequence shown here is derived from an EMBL/GenBank/DDBJ whole genome shotgun (WGS) entry which is preliminary data.</text>
</comment>
<dbReference type="EMBL" id="BSYO01000006">
    <property type="protein sequence ID" value="GMH05981.1"/>
    <property type="molecule type" value="Genomic_DNA"/>
</dbReference>
<proteinExistence type="predicted"/>
<protein>
    <submittedName>
        <fullName evidence="1">Uncharacterized protein</fullName>
    </submittedName>
</protein>
<sequence>MLMLLAVRELVARVDDGGIGPVLMIDVMLSRCIWTGQIWIEGSGCQSAALELDSAMSSSGCHWAAVNMQSAIVSSCWRDEVIFVSPVANLVVRCADAVALFQFYVLLSDAAGLWFSMYDAHFDFFLAAMLSGCAGCSVGPHHAVPGCCCCC</sequence>
<dbReference type="Proteomes" id="UP001279734">
    <property type="component" value="Unassembled WGS sequence"/>
</dbReference>
<dbReference type="AlphaFoldDB" id="A0AAD3S801"/>
<accession>A0AAD3S801</accession>
<evidence type="ECO:0000313" key="2">
    <source>
        <dbReference type="Proteomes" id="UP001279734"/>
    </source>
</evidence>
<organism evidence="1 2">
    <name type="scientific">Nepenthes gracilis</name>
    <name type="common">Slender pitcher plant</name>
    <dbReference type="NCBI Taxonomy" id="150966"/>
    <lineage>
        <taxon>Eukaryota</taxon>
        <taxon>Viridiplantae</taxon>
        <taxon>Streptophyta</taxon>
        <taxon>Embryophyta</taxon>
        <taxon>Tracheophyta</taxon>
        <taxon>Spermatophyta</taxon>
        <taxon>Magnoliopsida</taxon>
        <taxon>eudicotyledons</taxon>
        <taxon>Gunneridae</taxon>
        <taxon>Pentapetalae</taxon>
        <taxon>Caryophyllales</taxon>
        <taxon>Nepenthaceae</taxon>
        <taxon>Nepenthes</taxon>
    </lineage>
</organism>
<reference evidence="1" key="1">
    <citation type="submission" date="2023-05" db="EMBL/GenBank/DDBJ databases">
        <title>Nepenthes gracilis genome sequencing.</title>
        <authorList>
            <person name="Fukushima K."/>
        </authorList>
    </citation>
    <scope>NUCLEOTIDE SEQUENCE</scope>
    <source>
        <strain evidence="1">SING2019-196</strain>
    </source>
</reference>
<name>A0AAD3S801_NEPGR</name>
<evidence type="ECO:0000313" key="1">
    <source>
        <dbReference type="EMBL" id="GMH05981.1"/>
    </source>
</evidence>
<keyword evidence="2" id="KW-1185">Reference proteome</keyword>